<dbReference type="EMBL" id="CCEJ010000004">
    <property type="protein sequence ID" value="CDR33935.1"/>
    <property type="molecule type" value="Genomic_DNA"/>
</dbReference>
<dbReference type="GO" id="GO:0003676">
    <property type="term" value="F:nucleic acid binding"/>
    <property type="evidence" value="ECO:0007669"/>
    <property type="project" value="InterPro"/>
</dbReference>
<reference evidence="2" key="2">
    <citation type="submission" date="2014-09" db="EMBL/GenBank/DDBJ databases">
        <title>Criblamydia sequanensis harbors a mega-plasmid encoding arsenite resistance.</title>
        <authorList>
            <person name="Bertelli C."/>
            <person name="Goesmann A."/>
            <person name="Greub G."/>
        </authorList>
    </citation>
    <scope>NUCLEOTIDE SEQUENCE [LARGE SCALE GENOMIC DNA]</scope>
    <source>
        <strain evidence="2">CRIB-18</strain>
    </source>
</reference>
<feature type="domain" description="Exonuclease" evidence="1">
    <location>
        <begin position="4"/>
        <end position="175"/>
    </location>
</feature>
<dbReference type="CDD" id="cd06127">
    <property type="entry name" value="DEDDh"/>
    <property type="match status" value="1"/>
</dbReference>
<evidence type="ECO:0000313" key="2">
    <source>
        <dbReference type="EMBL" id="CDR33935.1"/>
    </source>
</evidence>
<evidence type="ECO:0000259" key="1">
    <source>
        <dbReference type="Pfam" id="PF00929"/>
    </source>
</evidence>
<dbReference type="RefSeq" id="WP_041017452.1">
    <property type="nucleotide sequence ID" value="NZ_CCEJ010000004.1"/>
</dbReference>
<protein>
    <recommendedName>
        <fullName evidence="1">Exonuclease domain-containing protein</fullName>
    </recommendedName>
</protein>
<dbReference type="InterPro" id="IPR036397">
    <property type="entry name" value="RNaseH_sf"/>
</dbReference>
<evidence type="ECO:0000313" key="3">
    <source>
        <dbReference type="Proteomes" id="UP000031552"/>
    </source>
</evidence>
<accession>A0A090D1N3</accession>
<dbReference type="eggNOG" id="COG0847">
    <property type="taxonomic scope" value="Bacteria"/>
</dbReference>
<gene>
    <name evidence="2" type="ORF">CSEC_1109</name>
</gene>
<sequence length="195" mass="22232">MKGIFLDIETTGLNPLRHKPIEIAFEIVDFSKNKRISSYQTVIKQPRLVWETKDPASLEINGFTFNEVSKGKDTGQVSLEIESIFKDLGIERASDAFICQNPAFDRTFFSQIVEIRKQEELKWPYHWFDLASMFFGIQVLDSLKKNQSFPQKLPLSKNSIAESLNLPKEGSPHRAKAGVTHLMLCYQALFGISFG</sequence>
<dbReference type="GO" id="GO:0006259">
    <property type="term" value="P:DNA metabolic process"/>
    <property type="evidence" value="ECO:0007669"/>
    <property type="project" value="UniProtKB-ARBA"/>
</dbReference>
<dbReference type="Gene3D" id="3.30.420.10">
    <property type="entry name" value="Ribonuclease H-like superfamily/Ribonuclease H"/>
    <property type="match status" value="1"/>
</dbReference>
<dbReference type="InterPro" id="IPR013520">
    <property type="entry name" value="Ribonucl_H"/>
</dbReference>
<dbReference type="GO" id="GO:0004527">
    <property type="term" value="F:exonuclease activity"/>
    <property type="evidence" value="ECO:0007669"/>
    <property type="project" value="UniProtKB-ARBA"/>
</dbReference>
<dbReference type="STRING" id="1437425.CSEC_1109"/>
<dbReference type="Pfam" id="PF00929">
    <property type="entry name" value="RNase_T"/>
    <property type="match status" value="1"/>
</dbReference>
<dbReference type="AlphaFoldDB" id="A0A090D1N3"/>
<reference evidence="2" key="1">
    <citation type="submission" date="2013-12" db="EMBL/GenBank/DDBJ databases">
        <authorList>
            <person name="Linke B."/>
        </authorList>
    </citation>
    <scope>NUCLEOTIDE SEQUENCE [LARGE SCALE GENOMIC DNA]</scope>
    <source>
        <strain evidence="2">CRIB-18</strain>
    </source>
</reference>
<dbReference type="SUPFAM" id="SSF53098">
    <property type="entry name" value="Ribonuclease H-like"/>
    <property type="match status" value="1"/>
</dbReference>
<name>A0A090D1N3_9BACT</name>
<organism evidence="2 3">
    <name type="scientific">Candidatus Criblamydia sequanensis CRIB-18</name>
    <dbReference type="NCBI Taxonomy" id="1437425"/>
    <lineage>
        <taxon>Bacteria</taxon>
        <taxon>Pseudomonadati</taxon>
        <taxon>Chlamydiota</taxon>
        <taxon>Chlamydiia</taxon>
        <taxon>Parachlamydiales</taxon>
        <taxon>Candidatus Criblamydiaceae</taxon>
        <taxon>Candidatus Criblamydia</taxon>
    </lineage>
</organism>
<keyword evidence="3" id="KW-1185">Reference proteome</keyword>
<dbReference type="OrthoDB" id="9776650at2"/>
<dbReference type="Proteomes" id="UP000031552">
    <property type="component" value="Unassembled WGS sequence"/>
</dbReference>
<comment type="caution">
    <text evidence="2">The sequence shown here is derived from an EMBL/GenBank/DDBJ whole genome shotgun (WGS) entry which is preliminary data.</text>
</comment>
<dbReference type="InterPro" id="IPR012337">
    <property type="entry name" value="RNaseH-like_sf"/>
</dbReference>
<proteinExistence type="predicted"/>